<reference evidence="2 3" key="1">
    <citation type="journal article" date="2013" name="Mar. Genomics">
        <title>Expression of sulfatases in Rhodopirellula baltica and the diversity of sulfatases in the genus Rhodopirellula.</title>
        <authorList>
            <person name="Wegner C.E."/>
            <person name="Richter-Heitmann T."/>
            <person name="Klindworth A."/>
            <person name="Klockow C."/>
            <person name="Richter M."/>
            <person name="Achstetter T."/>
            <person name="Glockner F.O."/>
            <person name="Harder J."/>
        </authorList>
    </citation>
    <scope>NUCLEOTIDE SEQUENCE [LARGE SCALE GENOMIC DNA]</scope>
    <source>
        <strain evidence="2 3">WH47</strain>
    </source>
</reference>
<evidence type="ECO:0000313" key="3">
    <source>
        <dbReference type="Proteomes" id="UP000006222"/>
    </source>
</evidence>
<evidence type="ECO:0000313" key="2">
    <source>
        <dbReference type="EMBL" id="EGF27317.1"/>
    </source>
</evidence>
<gene>
    <name evidence="2" type="ORF">RBWH47_05848</name>
</gene>
<accession>F2ASP3</accession>
<protein>
    <submittedName>
        <fullName evidence="2">Uncharacterized protein</fullName>
    </submittedName>
</protein>
<feature type="region of interest" description="Disordered" evidence="1">
    <location>
        <begin position="24"/>
        <end position="47"/>
    </location>
</feature>
<sequence>MTRMARSFELVGGDRDRAKLNLSHLRRSAKNRRNQVPTGLTHSESSR</sequence>
<dbReference type="AlphaFoldDB" id="F2ASP3"/>
<proteinExistence type="predicted"/>
<dbReference type="Proteomes" id="UP000006222">
    <property type="component" value="Unassembled WGS sequence"/>
</dbReference>
<organism evidence="2 3">
    <name type="scientific">Rhodopirellula baltica WH47</name>
    <dbReference type="NCBI Taxonomy" id="991778"/>
    <lineage>
        <taxon>Bacteria</taxon>
        <taxon>Pseudomonadati</taxon>
        <taxon>Planctomycetota</taxon>
        <taxon>Planctomycetia</taxon>
        <taxon>Pirellulales</taxon>
        <taxon>Pirellulaceae</taxon>
        <taxon>Rhodopirellula</taxon>
    </lineage>
</organism>
<feature type="compositionally biased region" description="Polar residues" evidence="1">
    <location>
        <begin position="34"/>
        <end position="47"/>
    </location>
</feature>
<comment type="caution">
    <text evidence="2">The sequence shown here is derived from an EMBL/GenBank/DDBJ whole genome shotgun (WGS) entry which is preliminary data.</text>
</comment>
<dbReference type="EMBL" id="AFAR01000150">
    <property type="protein sequence ID" value="EGF27317.1"/>
    <property type="molecule type" value="Genomic_DNA"/>
</dbReference>
<feature type="compositionally biased region" description="Basic residues" evidence="1">
    <location>
        <begin position="24"/>
        <end position="33"/>
    </location>
</feature>
<name>F2ASP3_RHOBT</name>
<evidence type="ECO:0000256" key="1">
    <source>
        <dbReference type="SAM" id="MobiDB-lite"/>
    </source>
</evidence>